<reference evidence="1 2" key="1">
    <citation type="submission" date="2024-11" db="EMBL/GenBank/DDBJ databases">
        <title>A near-complete genome assembly of Cinchona calisaya.</title>
        <authorList>
            <person name="Lian D.C."/>
            <person name="Zhao X.W."/>
            <person name="Wei L."/>
        </authorList>
    </citation>
    <scope>NUCLEOTIDE SEQUENCE [LARGE SCALE GENOMIC DNA]</scope>
    <source>
        <tissue evidence="1">Nenye</tissue>
    </source>
</reference>
<accession>A0ABD2ZF56</accession>
<sequence length="115" mass="13542">MLSRWSTARKLACSICMEKTKAFKLKFGGKNSWFDCLWQFLPIDHVFRRNKDSFYKIHVKRSNPPPRLSDVELFERVKKVTQILDWKVDHDKIEGYGVTQLVQAEHILGFTLLEG</sequence>
<protein>
    <submittedName>
        <fullName evidence="1">Uncharacterized protein</fullName>
    </submittedName>
</protein>
<evidence type="ECO:0000313" key="2">
    <source>
        <dbReference type="Proteomes" id="UP001630127"/>
    </source>
</evidence>
<organism evidence="1 2">
    <name type="scientific">Cinchona calisaya</name>
    <dbReference type="NCBI Taxonomy" id="153742"/>
    <lineage>
        <taxon>Eukaryota</taxon>
        <taxon>Viridiplantae</taxon>
        <taxon>Streptophyta</taxon>
        <taxon>Embryophyta</taxon>
        <taxon>Tracheophyta</taxon>
        <taxon>Spermatophyta</taxon>
        <taxon>Magnoliopsida</taxon>
        <taxon>eudicotyledons</taxon>
        <taxon>Gunneridae</taxon>
        <taxon>Pentapetalae</taxon>
        <taxon>asterids</taxon>
        <taxon>lamiids</taxon>
        <taxon>Gentianales</taxon>
        <taxon>Rubiaceae</taxon>
        <taxon>Cinchonoideae</taxon>
        <taxon>Cinchoneae</taxon>
        <taxon>Cinchona</taxon>
    </lineage>
</organism>
<dbReference type="Pfam" id="PF02992">
    <property type="entry name" value="Transposase_21"/>
    <property type="match status" value="1"/>
</dbReference>
<keyword evidence="2" id="KW-1185">Reference proteome</keyword>
<name>A0ABD2ZF56_9GENT</name>
<dbReference type="InterPro" id="IPR004242">
    <property type="entry name" value="Transposase_21"/>
</dbReference>
<proteinExistence type="predicted"/>
<dbReference type="Proteomes" id="UP001630127">
    <property type="component" value="Unassembled WGS sequence"/>
</dbReference>
<gene>
    <name evidence="1" type="ORF">ACH5RR_023654</name>
</gene>
<comment type="caution">
    <text evidence="1">The sequence shown here is derived from an EMBL/GenBank/DDBJ whole genome shotgun (WGS) entry which is preliminary data.</text>
</comment>
<evidence type="ECO:0000313" key="1">
    <source>
        <dbReference type="EMBL" id="KAL3516752.1"/>
    </source>
</evidence>
<dbReference type="EMBL" id="JBJUIK010000010">
    <property type="protein sequence ID" value="KAL3516752.1"/>
    <property type="molecule type" value="Genomic_DNA"/>
</dbReference>
<dbReference type="AlphaFoldDB" id="A0ABD2ZF56"/>